<evidence type="ECO:0000259" key="3">
    <source>
        <dbReference type="SMART" id="SM01217"/>
    </source>
</evidence>
<dbReference type="InterPro" id="IPR013783">
    <property type="entry name" value="Ig-like_fold"/>
</dbReference>
<dbReference type="OrthoDB" id="98455at2"/>
<keyword evidence="5" id="KW-1185">Reference proteome</keyword>
<proteinExistence type="inferred from homology"/>
<dbReference type="Pfam" id="PF01915">
    <property type="entry name" value="Glyco_hydro_3_C"/>
    <property type="match status" value="1"/>
</dbReference>
<accession>A0A2Y9C6K9</accession>
<feature type="domain" description="Fibronectin type III-like" evidence="3">
    <location>
        <begin position="430"/>
        <end position="501"/>
    </location>
</feature>
<dbReference type="InterPro" id="IPR026891">
    <property type="entry name" value="Fn3-like"/>
</dbReference>
<dbReference type="InterPro" id="IPR002772">
    <property type="entry name" value="Glyco_hydro_3_C"/>
</dbReference>
<dbReference type="InterPro" id="IPR036881">
    <property type="entry name" value="Glyco_hydro_3_C_sf"/>
</dbReference>
<gene>
    <name evidence="4" type="ORF">A8806_11921</name>
</gene>
<dbReference type="PANTHER" id="PTHR42715:SF10">
    <property type="entry name" value="BETA-GLUCOSIDASE"/>
    <property type="match status" value="1"/>
</dbReference>
<dbReference type="EMBL" id="QGDL01000019">
    <property type="protein sequence ID" value="PWJ21531.1"/>
    <property type="molecule type" value="Genomic_DNA"/>
</dbReference>
<dbReference type="InterPro" id="IPR050288">
    <property type="entry name" value="Cellulose_deg_GH3"/>
</dbReference>
<dbReference type="InterPro" id="IPR017853">
    <property type="entry name" value="GH"/>
</dbReference>
<dbReference type="Pfam" id="PF14310">
    <property type="entry name" value="Fn3-like"/>
    <property type="match status" value="1"/>
</dbReference>
<evidence type="ECO:0000256" key="1">
    <source>
        <dbReference type="ARBA" id="ARBA00005336"/>
    </source>
</evidence>
<dbReference type="PRINTS" id="PR00133">
    <property type="entry name" value="GLHYDRLASE3"/>
</dbReference>
<dbReference type="Gene3D" id="3.20.20.300">
    <property type="entry name" value="Glycoside hydrolase, family 3, N-terminal domain"/>
    <property type="match status" value="1"/>
</dbReference>
<dbReference type="Proteomes" id="UP000245845">
    <property type="component" value="Unassembled WGS sequence"/>
</dbReference>
<dbReference type="RefSeq" id="WP_109733572.1">
    <property type="nucleotide sequence ID" value="NZ_QGDL01000019.1"/>
</dbReference>
<comment type="similarity">
    <text evidence="1">Belongs to the glycosyl hydrolase 3 family.</text>
</comment>
<dbReference type="InterPro" id="IPR036962">
    <property type="entry name" value="Glyco_hydro_3_N_sf"/>
</dbReference>
<dbReference type="GO" id="GO:0005975">
    <property type="term" value="P:carbohydrate metabolic process"/>
    <property type="evidence" value="ECO:0007669"/>
    <property type="project" value="InterPro"/>
</dbReference>
<evidence type="ECO:0000256" key="2">
    <source>
        <dbReference type="ARBA" id="ARBA00022801"/>
    </source>
</evidence>
<reference evidence="4 5" key="1">
    <citation type="submission" date="2018-05" db="EMBL/GenBank/DDBJ databases">
        <title>The Hungate 1000. A catalogue of reference genomes from the rumen microbiome.</title>
        <authorList>
            <person name="Kelly W."/>
        </authorList>
    </citation>
    <scope>NUCLEOTIDE SEQUENCE [LARGE SCALE GENOMIC DNA]</scope>
    <source>
        <strain evidence="4 5">NLAE-zl-C242</strain>
    </source>
</reference>
<dbReference type="SUPFAM" id="SSF51445">
    <property type="entry name" value="(Trans)glycosidases"/>
    <property type="match status" value="1"/>
</dbReference>
<keyword evidence="2" id="KW-0378">Hydrolase</keyword>
<dbReference type="Pfam" id="PF00933">
    <property type="entry name" value="Glyco_hydro_3"/>
    <property type="match status" value="1"/>
</dbReference>
<dbReference type="AlphaFoldDB" id="A0A2Y9C6K9"/>
<evidence type="ECO:0000313" key="4">
    <source>
        <dbReference type="EMBL" id="PWJ21531.1"/>
    </source>
</evidence>
<dbReference type="PANTHER" id="PTHR42715">
    <property type="entry name" value="BETA-GLUCOSIDASE"/>
    <property type="match status" value="1"/>
</dbReference>
<dbReference type="SMART" id="SM01217">
    <property type="entry name" value="Fn3_like"/>
    <property type="match status" value="1"/>
</dbReference>
<evidence type="ECO:0000313" key="5">
    <source>
        <dbReference type="Proteomes" id="UP000245845"/>
    </source>
</evidence>
<dbReference type="Gene3D" id="3.40.50.1700">
    <property type="entry name" value="Glycoside hydrolase family 3 C-terminal domain"/>
    <property type="match status" value="1"/>
</dbReference>
<dbReference type="Gene3D" id="2.60.40.10">
    <property type="entry name" value="Immunoglobulins"/>
    <property type="match status" value="1"/>
</dbReference>
<dbReference type="InterPro" id="IPR001764">
    <property type="entry name" value="Glyco_hydro_3_N"/>
</dbReference>
<name>A0A2Y9C6K9_9FIRM</name>
<dbReference type="GO" id="GO:0004553">
    <property type="term" value="F:hydrolase activity, hydrolyzing O-glycosyl compounds"/>
    <property type="evidence" value="ECO:0007669"/>
    <property type="project" value="InterPro"/>
</dbReference>
<comment type="caution">
    <text evidence="4">The sequence shown here is derived from an EMBL/GenBank/DDBJ whole genome shotgun (WGS) entry which is preliminary data.</text>
</comment>
<organism evidence="4 5">
    <name type="scientific">Faecalicatena orotica</name>
    <dbReference type="NCBI Taxonomy" id="1544"/>
    <lineage>
        <taxon>Bacteria</taxon>
        <taxon>Bacillati</taxon>
        <taxon>Bacillota</taxon>
        <taxon>Clostridia</taxon>
        <taxon>Lachnospirales</taxon>
        <taxon>Lachnospiraceae</taxon>
        <taxon>Faecalicatena</taxon>
    </lineage>
</organism>
<sequence>MKDFFASLPTGKNDKPLLFATGPLVYDFHDIDGLYFMLDRRLSGCLILMWAKQMDDSVKGKVTLDGKPIEGYVLESMELMGNMWILGVPLRGLVTEYAKNYTLHVEGFRDTDGNEMNPQDLTVTGIDREEPKAEYAGHEAIALQTAQEGIVLLKNQNDVLPLKRNTTLNLFGKGVHEFRIGAVGAGKINPRYSTNLAEAVHDRTDYTLNEELSVFYGCDKDLIPPEDMLERAKEKSDIAVMLITRAAGENMDCSTAKGEFYLDDEEDVLIRKLTDTFSKTVVILNVGYPINVTFAEKYKVDGLIYLGYAGMLAGPALMDILSGDVNPSGKLPDTWAQDYFDIPAAQNFYDCADKPRLDAECELFADTVYEEDIYVGYRYFTTFHKKPAFPFGFGLSYTTFVIEPESFCYDGENLTCVVHVKNMGNLPGKEVVQVYIGKPDKTLEKPERELVAFEKTKELTAGEEKELTFVIPKKHLTSYRGEDASYILESGNYRIFIGNSSEAPNCGEFYVAAEEVIKKVTNLMIPGREIETLSKRNPEKTYPKGKDSGVVEGKTTFQPYQERKKYPAVFHGEKPIQPLTYEDIKKNPENVDVFVAQLSVQELARISVCASAGWGMEGIGEAGKVFQAEGLNLPDFPVSDGNSGVNLNMKNIGMPSGVTICATFNKELSAKVGKVIGEEAKAFGVPMILAPALNIHRNPLNGRQPEYFSEDPYLAGVMAGEYSKGMESAGTASCMKHLMANNCESTRKRNQSIISERAIREIYFKAFEIAMEVHMPASFMTAYNAVNGRPTAADPELLCGLLREENRFDGFIMTDWTSYDTVDVAEMVQAGNCWITPGSKDDTYTSQIVDGVEDGRIELARLQSNVAYMIRTMIRFA</sequence>
<dbReference type="SUPFAM" id="SSF52279">
    <property type="entry name" value="Beta-D-glucan exohydrolase, C-terminal domain"/>
    <property type="match status" value="1"/>
</dbReference>
<protein>
    <submittedName>
        <fullName evidence="4">Beta-glucosidase</fullName>
    </submittedName>
</protein>